<dbReference type="PANTHER" id="PTHR43105:SF9">
    <property type="entry name" value="NADPH-FE(3+) OXIDOREDUCTASE SUBUNIT ALPHA"/>
    <property type="match status" value="1"/>
</dbReference>
<evidence type="ECO:0000256" key="9">
    <source>
        <dbReference type="ARBA" id="ARBA00023014"/>
    </source>
</evidence>
<proteinExistence type="inferred from homology"/>
<dbReference type="EMBL" id="QFVT01000002">
    <property type="protein sequence ID" value="PYC48938.1"/>
    <property type="molecule type" value="Genomic_DNA"/>
</dbReference>
<dbReference type="InterPro" id="IPR041854">
    <property type="entry name" value="BFD-like_2Fe2S-bd_dom_sf"/>
</dbReference>
<dbReference type="GO" id="GO:0045333">
    <property type="term" value="P:cellular respiration"/>
    <property type="evidence" value="ECO:0007669"/>
    <property type="project" value="UniProtKB-ARBA"/>
</dbReference>
<organism evidence="12 13">
    <name type="scientific">Litorivita pollutaquae</name>
    <dbReference type="NCBI Taxonomy" id="2200892"/>
    <lineage>
        <taxon>Bacteria</taxon>
        <taxon>Pseudomonadati</taxon>
        <taxon>Pseudomonadota</taxon>
        <taxon>Alphaproteobacteria</taxon>
        <taxon>Rhodobacterales</taxon>
        <taxon>Paracoccaceae</taxon>
        <taxon>Litorivita</taxon>
    </lineage>
</organism>
<dbReference type="Pfam" id="PF04324">
    <property type="entry name" value="Fer2_BFD"/>
    <property type="match status" value="1"/>
</dbReference>
<keyword evidence="8" id="KW-0408">Iron</keyword>
<dbReference type="Pfam" id="PF01568">
    <property type="entry name" value="Molydop_binding"/>
    <property type="match status" value="1"/>
</dbReference>
<dbReference type="GO" id="GO:0016020">
    <property type="term" value="C:membrane"/>
    <property type="evidence" value="ECO:0007669"/>
    <property type="project" value="TreeGrafter"/>
</dbReference>
<gene>
    <name evidence="12" type="ORF">DI396_02375</name>
</gene>
<dbReference type="CDD" id="cd02791">
    <property type="entry name" value="MopB_CT_Nitrate-R-NapA-like"/>
    <property type="match status" value="1"/>
</dbReference>
<comment type="cofactor">
    <cofactor evidence="1">
        <name>Mo-bis(molybdopterin guanine dinucleotide)</name>
        <dbReference type="ChEBI" id="CHEBI:60539"/>
    </cofactor>
</comment>
<keyword evidence="4" id="KW-0004">4Fe-4S</keyword>
<dbReference type="SUPFAM" id="SSF53706">
    <property type="entry name" value="Formate dehydrogenase/DMSO reductase, domains 1-3"/>
    <property type="match status" value="1"/>
</dbReference>
<dbReference type="Gene3D" id="2.20.25.90">
    <property type="entry name" value="ADC-like domains"/>
    <property type="match status" value="1"/>
</dbReference>
<dbReference type="GO" id="GO:0016491">
    <property type="term" value="F:oxidoreductase activity"/>
    <property type="evidence" value="ECO:0007669"/>
    <property type="project" value="UniProtKB-KW"/>
</dbReference>
<evidence type="ECO:0000256" key="4">
    <source>
        <dbReference type="ARBA" id="ARBA00022485"/>
    </source>
</evidence>
<dbReference type="Proteomes" id="UP000248012">
    <property type="component" value="Unassembled WGS sequence"/>
</dbReference>
<dbReference type="InterPro" id="IPR050123">
    <property type="entry name" value="Prok_molybdopt-oxidoreductase"/>
</dbReference>
<dbReference type="InterPro" id="IPR041957">
    <property type="entry name" value="CT_Nitrate-R-NapA-like"/>
</dbReference>
<dbReference type="CDD" id="cd02754">
    <property type="entry name" value="MopB_Nitrate-R-NapA-like"/>
    <property type="match status" value="1"/>
</dbReference>
<dbReference type="InterPro" id="IPR006656">
    <property type="entry name" value="Mopterin_OxRdtase"/>
</dbReference>
<dbReference type="PANTHER" id="PTHR43105">
    <property type="entry name" value="RESPIRATORY NITRATE REDUCTASE"/>
    <property type="match status" value="1"/>
</dbReference>
<name>A0A2V4MXC1_9RHOB</name>
<comment type="cofactor">
    <cofactor evidence="2">
        <name>[4Fe-4S] cluster</name>
        <dbReference type="ChEBI" id="CHEBI:49883"/>
    </cofactor>
</comment>
<dbReference type="AlphaFoldDB" id="A0A2V4MXC1"/>
<dbReference type="RefSeq" id="WP_110794516.1">
    <property type="nucleotide sequence ID" value="NZ_KZ826481.1"/>
</dbReference>
<dbReference type="InterPro" id="IPR027467">
    <property type="entry name" value="MopterinOxRdtase_cofactor_BS"/>
</dbReference>
<evidence type="ECO:0000313" key="12">
    <source>
        <dbReference type="EMBL" id="PYC48938.1"/>
    </source>
</evidence>
<keyword evidence="7" id="KW-0560">Oxidoreductase</keyword>
<dbReference type="PROSITE" id="PS00551">
    <property type="entry name" value="MOLYBDOPTERIN_PROK_1"/>
    <property type="match status" value="1"/>
</dbReference>
<dbReference type="GO" id="GO:1990204">
    <property type="term" value="C:oxidoreductase complex"/>
    <property type="evidence" value="ECO:0007669"/>
    <property type="project" value="UniProtKB-ARBA"/>
</dbReference>
<dbReference type="GO" id="GO:0046872">
    <property type="term" value="F:metal ion binding"/>
    <property type="evidence" value="ECO:0007669"/>
    <property type="project" value="UniProtKB-KW"/>
</dbReference>
<evidence type="ECO:0000256" key="5">
    <source>
        <dbReference type="ARBA" id="ARBA00022505"/>
    </source>
</evidence>
<evidence type="ECO:0000256" key="7">
    <source>
        <dbReference type="ARBA" id="ARBA00023002"/>
    </source>
</evidence>
<dbReference type="Gene3D" id="2.40.40.20">
    <property type="match status" value="1"/>
</dbReference>
<dbReference type="SUPFAM" id="SSF50692">
    <property type="entry name" value="ADC-like"/>
    <property type="match status" value="1"/>
</dbReference>
<dbReference type="InterPro" id="IPR007419">
    <property type="entry name" value="BFD-like_2Fe2S-bd_dom"/>
</dbReference>
<evidence type="ECO:0000259" key="11">
    <source>
        <dbReference type="PROSITE" id="PS51669"/>
    </source>
</evidence>
<dbReference type="InterPro" id="IPR009010">
    <property type="entry name" value="Asp_de-COase-like_dom_sf"/>
</dbReference>
<dbReference type="Gene3D" id="1.10.10.1100">
    <property type="entry name" value="BFD-like [2Fe-2S]-binding domain"/>
    <property type="match status" value="1"/>
</dbReference>
<evidence type="ECO:0000313" key="13">
    <source>
        <dbReference type="Proteomes" id="UP000248012"/>
    </source>
</evidence>
<evidence type="ECO:0000256" key="10">
    <source>
        <dbReference type="ARBA" id="ARBA00023063"/>
    </source>
</evidence>
<keyword evidence="13" id="KW-1185">Reference proteome</keyword>
<evidence type="ECO:0000256" key="1">
    <source>
        <dbReference type="ARBA" id="ARBA00001942"/>
    </source>
</evidence>
<keyword evidence="6" id="KW-0479">Metal-binding</keyword>
<keyword evidence="5" id="KW-0500">Molybdenum</keyword>
<dbReference type="OrthoDB" id="9816402at2"/>
<dbReference type="Gene3D" id="3.40.50.740">
    <property type="match status" value="1"/>
</dbReference>
<dbReference type="InterPro" id="IPR006963">
    <property type="entry name" value="Mopterin_OxRdtase_4Fe-4S_dom"/>
</dbReference>
<dbReference type="InterPro" id="IPR006657">
    <property type="entry name" value="MoPterin_dinucl-bd_dom"/>
</dbReference>
<comment type="caution">
    <text evidence="12">The sequence shown here is derived from an EMBL/GenBank/DDBJ whole genome shotgun (WGS) entry which is preliminary data.</text>
</comment>
<feature type="domain" description="4Fe-4S Mo/W bis-MGD-type" evidence="11">
    <location>
        <begin position="10"/>
        <end position="62"/>
    </location>
</feature>
<dbReference type="GO" id="GO:0043546">
    <property type="term" value="F:molybdopterin cofactor binding"/>
    <property type="evidence" value="ECO:0007669"/>
    <property type="project" value="InterPro"/>
</dbReference>
<keyword evidence="9" id="KW-0411">Iron-sulfur</keyword>
<accession>A0A2V4MXC1</accession>
<dbReference type="Gene3D" id="3.40.228.10">
    <property type="entry name" value="Dimethylsulfoxide Reductase, domain 2"/>
    <property type="match status" value="1"/>
</dbReference>
<dbReference type="GO" id="GO:0051539">
    <property type="term" value="F:4 iron, 4 sulfur cluster binding"/>
    <property type="evidence" value="ECO:0007669"/>
    <property type="project" value="UniProtKB-KW"/>
</dbReference>
<evidence type="ECO:0000256" key="8">
    <source>
        <dbReference type="ARBA" id="ARBA00023004"/>
    </source>
</evidence>
<evidence type="ECO:0000256" key="3">
    <source>
        <dbReference type="ARBA" id="ARBA00008747"/>
    </source>
</evidence>
<reference evidence="12 13" key="1">
    <citation type="submission" date="2018-05" db="EMBL/GenBank/DDBJ databases">
        <title>Oceanovita maritima gen. nov., sp. nov., a marine bacterium in the family Rhodobacteraceae isolated from surface seawater of Lundu port Xiamen, China.</title>
        <authorList>
            <person name="Hetharua B.H."/>
            <person name="Min D."/>
            <person name="Liao H."/>
            <person name="Tian Y."/>
        </authorList>
    </citation>
    <scope>NUCLEOTIDE SEQUENCE [LARGE SCALE GENOMIC DNA]</scope>
    <source>
        <strain evidence="12 13">FSX-11</strain>
    </source>
</reference>
<sequence>MAGKTSQNRAEITCTTCPYCGVGCGVLAGQDGTIKGDPDHPANFGRLCSKGSALGETIDLEGRLLHPMVHGKQADWDSTLDLIAGQFSRAIRDHGPDSVAFYVSGQLLTEDYYVANKLMKGYMGSANIDTNSRLCMASSVAGHKRAFGTDTVPGTYEDLDEADLVVLVGSNLAWCHPVLYQRLVAAKQARPDMRVVNIDPRRTATCDIADLHLPIAPDGDAALFNALLAEISRRGAVDKDYISAHVNGFDAAIEAAQACDPALSGLNAEQINAFCDMWIGTPKVVTVYSQGVNQSICGTDKVNAIINCHLATGRIGRAGMGPFSVTGQPNAMGGREVGGLANMLGWHLDIENADHRAAVQEAWDSPTICTHAGLKAVDLFEACASGKIKALWIISTNPAVSLPDAGNVAEAIANVPFTVVTDIMARTDTGDLVDVLLPATGWGEKSGTVTNSERRISRQRPFLEAPGAARPDWKILCDVAARMGWADAFDYQSAADVFREYAALSNLGTRFGRDFDISGLGDLTEAEYDALAPVQWPVRKGETPGGRFFAEGGFYHADGRAKMLAITAPQCVSPEAENTFVLNSGRVRDHWHTMTRTGKSARLSQHLAEPFAEIHPEDAFALGLRDAGLVKLSSRYGTATLRALISSKVARGEIFVPMHWTAQFAPSGRINTLMAPAVDPVSGQPATKGGAVKAEAFGARWYAFLATSAAIECKRPYVAKARTTTGWQAEIAGFKPPEDWEQDLRDITGLDAASATVIEDAASGIVRVALTDVAGEIVALFFAAPDPVAVARAFAVSLIGTQTPAFEALAGRPGADRPDPGAVVCSCFNVGVNTLKSAIAEGADTVDALGAKTCAGTNCGSCKPELAALLTNHLPKVAAE</sequence>
<evidence type="ECO:0000256" key="6">
    <source>
        <dbReference type="ARBA" id="ARBA00022723"/>
    </source>
</evidence>
<dbReference type="SMART" id="SM00926">
    <property type="entry name" value="Molybdop_Fe4S4"/>
    <property type="match status" value="1"/>
</dbReference>
<comment type="similarity">
    <text evidence="3">Belongs to the prokaryotic molybdopterin-containing oxidoreductase family. NasA/NapA/NarB subfamily.</text>
</comment>
<dbReference type="GO" id="GO:0042128">
    <property type="term" value="P:nitrate assimilation"/>
    <property type="evidence" value="ECO:0007669"/>
    <property type="project" value="UniProtKB-KW"/>
</dbReference>
<keyword evidence="10" id="KW-0534">Nitrate assimilation</keyword>
<evidence type="ECO:0000256" key="2">
    <source>
        <dbReference type="ARBA" id="ARBA00001966"/>
    </source>
</evidence>
<dbReference type="Pfam" id="PF04879">
    <property type="entry name" value="Molybdop_Fe4S4"/>
    <property type="match status" value="1"/>
</dbReference>
<protein>
    <submittedName>
        <fullName evidence="12">Nitrate reductase</fullName>
    </submittedName>
</protein>
<dbReference type="PROSITE" id="PS51669">
    <property type="entry name" value="4FE4S_MOW_BIS_MGD"/>
    <property type="match status" value="1"/>
</dbReference>
<dbReference type="Pfam" id="PF00384">
    <property type="entry name" value="Molybdopterin"/>
    <property type="match status" value="1"/>
</dbReference>